<organism evidence="1">
    <name type="scientific">Amphimedon queenslandica</name>
    <name type="common">Sponge</name>
    <dbReference type="NCBI Taxonomy" id="400682"/>
    <lineage>
        <taxon>Eukaryota</taxon>
        <taxon>Metazoa</taxon>
        <taxon>Porifera</taxon>
        <taxon>Demospongiae</taxon>
        <taxon>Heteroscleromorpha</taxon>
        <taxon>Haplosclerida</taxon>
        <taxon>Niphatidae</taxon>
        <taxon>Amphimedon</taxon>
    </lineage>
</organism>
<reference evidence="1" key="1">
    <citation type="submission" date="2017-05" db="UniProtKB">
        <authorList>
            <consortium name="EnsemblMetazoa"/>
        </authorList>
    </citation>
    <scope>IDENTIFICATION</scope>
</reference>
<sequence length="108" mass="11761">MHTANVGHAVIIHDDLPCGFWRLGIIEEKIKGRDKEVTGVVRLYPLEVRLSVSSNATPSSCNNQTTEAEDDTAVSNGTNALLNNNNCDPIEEPNIRPHCKAALKPGTR</sequence>
<proteinExistence type="predicted"/>
<accession>A0A1X7U612</accession>
<dbReference type="InParanoid" id="A0A1X7U612"/>
<name>A0A1X7U612_AMPQE</name>
<dbReference type="AlphaFoldDB" id="A0A1X7U612"/>
<evidence type="ECO:0000313" key="1">
    <source>
        <dbReference type="EnsemblMetazoa" id="Aqu2.1.22964_001"/>
    </source>
</evidence>
<evidence type="ECO:0008006" key="2">
    <source>
        <dbReference type="Google" id="ProtNLM"/>
    </source>
</evidence>
<protein>
    <recommendedName>
        <fullName evidence="2">DUF5641 domain-containing protein</fullName>
    </recommendedName>
</protein>
<dbReference type="EnsemblMetazoa" id="Aqu2.1.22964_001">
    <property type="protein sequence ID" value="Aqu2.1.22964_001"/>
    <property type="gene ID" value="Aqu2.1.22964"/>
</dbReference>